<evidence type="ECO:0000256" key="3">
    <source>
        <dbReference type="ARBA" id="ARBA00022692"/>
    </source>
</evidence>
<organism evidence="7 8">
    <name type="scientific">Mesorhizobium plurifarium</name>
    <dbReference type="NCBI Taxonomy" id="69974"/>
    <lineage>
        <taxon>Bacteria</taxon>
        <taxon>Pseudomonadati</taxon>
        <taxon>Pseudomonadota</taxon>
        <taxon>Alphaproteobacteria</taxon>
        <taxon>Hyphomicrobiales</taxon>
        <taxon>Phyllobacteriaceae</taxon>
        <taxon>Mesorhizobium</taxon>
    </lineage>
</organism>
<feature type="transmembrane region" description="Helical" evidence="6">
    <location>
        <begin position="138"/>
        <end position="161"/>
    </location>
</feature>
<evidence type="ECO:0000256" key="4">
    <source>
        <dbReference type="ARBA" id="ARBA00022989"/>
    </source>
</evidence>
<evidence type="ECO:0000313" key="7">
    <source>
        <dbReference type="EMBL" id="CDX32084.1"/>
    </source>
</evidence>
<evidence type="ECO:0000256" key="6">
    <source>
        <dbReference type="SAM" id="Phobius"/>
    </source>
</evidence>
<evidence type="ECO:0000313" key="8">
    <source>
        <dbReference type="Proteomes" id="UP000046373"/>
    </source>
</evidence>
<feature type="transmembrane region" description="Helical" evidence="6">
    <location>
        <begin position="206"/>
        <end position="232"/>
    </location>
</feature>
<feature type="transmembrane region" description="Helical" evidence="6">
    <location>
        <begin position="61"/>
        <end position="81"/>
    </location>
</feature>
<dbReference type="GeneID" id="31889339"/>
<evidence type="ECO:0000256" key="5">
    <source>
        <dbReference type="ARBA" id="ARBA00023136"/>
    </source>
</evidence>
<dbReference type="AlphaFoldDB" id="A0A090ESN5"/>
<dbReference type="Pfam" id="PF09678">
    <property type="entry name" value="Caa3_CtaG"/>
    <property type="match status" value="1"/>
</dbReference>
<evidence type="ECO:0000256" key="2">
    <source>
        <dbReference type="ARBA" id="ARBA00022475"/>
    </source>
</evidence>
<evidence type="ECO:0000256" key="1">
    <source>
        <dbReference type="ARBA" id="ARBA00004651"/>
    </source>
</evidence>
<keyword evidence="4 6" id="KW-1133">Transmembrane helix</keyword>
<gene>
    <name evidence="7" type="ORF">MPLDJ20_150030</name>
</gene>
<reference evidence="7 8" key="1">
    <citation type="submission" date="2014-08" db="EMBL/GenBank/DDBJ databases">
        <authorList>
            <person name="Moulin Lionel"/>
        </authorList>
    </citation>
    <scope>NUCLEOTIDE SEQUENCE [LARGE SCALE GENOMIC DNA]</scope>
</reference>
<dbReference type="InterPro" id="IPR019108">
    <property type="entry name" value="Caa3_assmbl_CtaG-rel"/>
</dbReference>
<dbReference type="GO" id="GO:0005886">
    <property type="term" value="C:plasma membrane"/>
    <property type="evidence" value="ECO:0007669"/>
    <property type="project" value="UniProtKB-SubCell"/>
</dbReference>
<keyword evidence="5 6" id="KW-0472">Membrane</keyword>
<feature type="transmembrane region" description="Helical" evidence="6">
    <location>
        <begin position="20"/>
        <end position="41"/>
    </location>
</feature>
<protein>
    <submittedName>
        <fullName evidence="7">Cytochrome c oxidase caa3-type, assembly factor CtaG-related protein</fullName>
    </submittedName>
</protein>
<sequence length="292" mass="31380">MSFDAFFSTSICYGAGAPEAGWTLALPITLPLLTIAMIYGIGAGRLWRRSGRGRPERIRQAFLFVAGWSVLTAALISPIHALGERVFSAHMIEHELLMAVAAPLLVAASPGAALMWALPAALRRGTGKLTHGKALQALWAFAARPLNATILHGIAIWIWHIPVLFEAALQQGVLHYAQHASFLGTALLFWWALLPRSGRQQAYGSSIMHLFFTSLHTGLLGVLLLVSPKLWYPENASGAALWGLSPIEDQQLAGLVMWVPAGLIYGGAALLLAGFWISNSGTREAAHALRPG</sequence>
<accession>A0A090ESN5</accession>
<comment type="subcellular location">
    <subcellularLocation>
        <location evidence="1">Cell membrane</location>
        <topology evidence="1">Multi-pass membrane protein</topology>
    </subcellularLocation>
</comment>
<feature type="transmembrane region" description="Helical" evidence="6">
    <location>
        <begin position="252"/>
        <end position="277"/>
    </location>
</feature>
<name>A0A090ESN5_MESPL</name>
<keyword evidence="2" id="KW-1003">Cell membrane</keyword>
<feature type="transmembrane region" description="Helical" evidence="6">
    <location>
        <begin position="96"/>
        <end position="118"/>
    </location>
</feature>
<feature type="transmembrane region" description="Helical" evidence="6">
    <location>
        <begin position="173"/>
        <end position="194"/>
    </location>
</feature>
<keyword evidence="3 6" id="KW-0812">Transmembrane</keyword>
<dbReference type="Proteomes" id="UP000046373">
    <property type="component" value="Unassembled WGS sequence"/>
</dbReference>
<dbReference type="EMBL" id="CCNB01000007">
    <property type="protein sequence ID" value="CDX32084.1"/>
    <property type="molecule type" value="Genomic_DNA"/>
</dbReference>
<proteinExistence type="predicted"/>